<gene>
    <name evidence="2" type="ORF">SAMN04489758_103111</name>
</gene>
<dbReference type="InterPro" id="IPR030489">
    <property type="entry name" value="TR_Rrf2-type_CS"/>
</dbReference>
<dbReference type="InterPro" id="IPR000944">
    <property type="entry name" value="Tscrpt_reg_Rrf2"/>
</dbReference>
<dbReference type="SUPFAM" id="SSF46785">
    <property type="entry name" value="Winged helix' DNA-binding domain"/>
    <property type="match status" value="1"/>
</dbReference>
<dbReference type="Proteomes" id="UP000198558">
    <property type="component" value="Unassembled WGS sequence"/>
</dbReference>
<evidence type="ECO:0000313" key="2">
    <source>
        <dbReference type="EMBL" id="SET20469.1"/>
    </source>
</evidence>
<accession>A0A1I0CLB8</accession>
<evidence type="ECO:0000256" key="1">
    <source>
        <dbReference type="ARBA" id="ARBA00023125"/>
    </source>
</evidence>
<keyword evidence="3" id="KW-1185">Reference proteome</keyword>
<dbReference type="AlphaFoldDB" id="A0A1I0CLB8"/>
<dbReference type="GO" id="GO:0005829">
    <property type="term" value="C:cytosol"/>
    <property type="evidence" value="ECO:0007669"/>
    <property type="project" value="TreeGrafter"/>
</dbReference>
<dbReference type="EMBL" id="FOIN01000003">
    <property type="protein sequence ID" value="SET20469.1"/>
    <property type="molecule type" value="Genomic_DNA"/>
</dbReference>
<dbReference type="RefSeq" id="WP_092352213.1">
    <property type="nucleotide sequence ID" value="NZ_FOIN01000003.1"/>
</dbReference>
<evidence type="ECO:0000313" key="3">
    <source>
        <dbReference type="Proteomes" id="UP000198558"/>
    </source>
</evidence>
<dbReference type="InterPro" id="IPR036390">
    <property type="entry name" value="WH_DNA-bd_sf"/>
</dbReference>
<keyword evidence="1" id="KW-0238">DNA-binding</keyword>
<dbReference type="GO" id="GO:0003700">
    <property type="term" value="F:DNA-binding transcription factor activity"/>
    <property type="evidence" value="ECO:0007669"/>
    <property type="project" value="TreeGrafter"/>
</dbReference>
<name>A0A1I0CLB8_9FIRM</name>
<dbReference type="PANTHER" id="PTHR33221:SF5">
    <property type="entry name" value="HTH-TYPE TRANSCRIPTIONAL REGULATOR ISCR"/>
    <property type="match status" value="1"/>
</dbReference>
<sequence>MKISTKGRYALRIMLDIAMHDDGKFIPLKDIAKRQELTVKYLEQIISLLNKAGYLQSLRGNAGGYRLIKRPDEYIVGDILRITEGDLAPIACLKENNEICLRSNDCLTLPFWQGLDKVIKEYVDGITLQDLITQVNSQIDDYFN</sequence>
<reference evidence="3" key="1">
    <citation type="submission" date="2016-10" db="EMBL/GenBank/DDBJ databases">
        <authorList>
            <person name="Varghese N."/>
            <person name="Submissions S."/>
        </authorList>
    </citation>
    <scope>NUCLEOTIDE SEQUENCE [LARGE SCALE GENOMIC DNA]</scope>
    <source>
        <strain evidence="3">DSM 1551</strain>
    </source>
</reference>
<dbReference type="NCBIfam" id="TIGR00738">
    <property type="entry name" value="rrf2_super"/>
    <property type="match status" value="1"/>
</dbReference>
<organism evidence="2 3">
    <name type="scientific">Thomasclavelia cocleata</name>
    <dbReference type="NCBI Taxonomy" id="69824"/>
    <lineage>
        <taxon>Bacteria</taxon>
        <taxon>Bacillati</taxon>
        <taxon>Bacillota</taxon>
        <taxon>Erysipelotrichia</taxon>
        <taxon>Erysipelotrichales</taxon>
        <taxon>Coprobacillaceae</taxon>
        <taxon>Thomasclavelia</taxon>
    </lineage>
</organism>
<dbReference type="PANTHER" id="PTHR33221">
    <property type="entry name" value="WINGED HELIX-TURN-HELIX TRANSCRIPTIONAL REGULATOR, RRF2 FAMILY"/>
    <property type="match status" value="1"/>
</dbReference>
<protein>
    <submittedName>
        <fullName evidence="2">Rrf2 family protein</fullName>
    </submittedName>
</protein>
<dbReference type="Gene3D" id="1.10.10.10">
    <property type="entry name" value="Winged helix-like DNA-binding domain superfamily/Winged helix DNA-binding domain"/>
    <property type="match status" value="1"/>
</dbReference>
<proteinExistence type="predicted"/>
<dbReference type="PROSITE" id="PS51197">
    <property type="entry name" value="HTH_RRF2_2"/>
    <property type="match status" value="1"/>
</dbReference>
<dbReference type="GO" id="GO:0003677">
    <property type="term" value="F:DNA binding"/>
    <property type="evidence" value="ECO:0007669"/>
    <property type="project" value="UniProtKB-KW"/>
</dbReference>
<dbReference type="GeneID" id="78287566"/>
<dbReference type="Pfam" id="PF02082">
    <property type="entry name" value="Rrf2"/>
    <property type="match status" value="1"/>
</dbReference>
<dbReference type="OrthoDB" id="9808360at2"/>
<dbReference type="PROSITE" id="PS01332">
    <property type="entry name" value="HTH_RRF2_1"/>
    <property type="match status" value="1"/>
</dbReference>
<dbReference type="InterPro" id="IPR036388">
    <property type="entry name" value="WH-like_DNA-bd_sf"/>
</dbReference>